<evidence type="ECO:0000256" key="1">
    <source>
        <dbReference type="SAM" id="SignalP"/>
    </source>
</evidence>
<dbReference type="Proteomes" id="UP000499080">
    <property type="component" value="Unassembled WGS sequence"/>
</dbReference>
<accession>A0A4Y2BFS4</accession>
<organism evidence="2 3">
    <name type="scientific">Araneus ventricosus</name>
    <name type="common">Orbweaver spider</name>
    <name type="synonym">Epeira ventricosa</name>
    <dbReference type="NCBI Taxonomy" id="182803"/>
    <lineage>
        <taxon>Eukaryota</taxon>
        <taxon>Metazoa</taxon>
        <taxon>Ecdysozoa</taxon>
        <taxon>Arthropoda</taxon>
        <taxon>Chelicerata</taxon>
        <taxon>Arachnida</taxon>
        <taxon>Araneae</taxon>
        <taxon>Araneomorphae</taxon>
        <taxon>Entelegynae</taxon>
        <taxon>Araneoidea</taxon>
        <taxon>Araneidae</taxon>
        <taxon>Araneus</taxon>
    </lineage>
</organism>
<feature type="chain" id="PRO_5021316759" evidence="1">
    <location>
        <begin position="16"/>
        <end position="104"/>
    </location>
</feature>
<keyword evidence="1" id="KW-0732">Signal</keyword>
<comment type="caution">
    <text evidence="2">The sequence shown here is derived from an EMBL/GenBank/DDBJ whole genome shotgun (WGS) entry which is preliminary data.</text>
</comment>
<dbReference type="EMBL" id="BGPR01000076">
    <property type="protein sequence ID" value="GBL91070.1"/>
    <property type="molecule type" value="Genomic_DNA"/>
</dbReference>
<evidence type="ECO:0000313" key="2">
    <source>
        <dbReference type="EMBL" id="GBL91070.1"/>
    </source>
</evidence>
<evidence type="ECO:0000313" key="3">
    <source>
        <dbReference type="Proteomes" id="UP000499080"/>
    </source>
</evidence>
<dbReference type="AlphaFoldDB" id="A0A4Y2BFS4"/>
<protein>
    <submittedName>
        <fullName evidence="2">Uncharacterized protein</fullName>
    </submittedName>
</protein>
<feature type="signal peptide" evidence="1">
    <location>
        <begin position="1"/>
        <end position="15"/>
    </location>
</feature>
<reference evidence="2 3" key="1">
    <citation type="journal article" date="2019" name="Sci. Rep.">
        <title>Orb-weaving spider Araneus ventricosus genome elucidates the spidroin gene catalogue.</title>
        <authorList>
            <person name="Kono N."/>
            <person name="Nakamura H."/>
            <person name="Ohtoshi R."/>
            <person name="Moran D.A.P."/>
            <person name="Shinohara A."/>
            <person name="Yoshida Y."/>
            <person name="Fujiwara M."/>
            <person name="Mori M."/>
            <person name="Tomita M."/>
            <person name="Arakawa K."/>
        </authorList>
    </citation>
    <scope>NUCLEOTIDE SEQUENCE [LARGE SCALE GENOMIC DNA]</scope>
</reference>
<keyword evidence="3" id="KW-1185">Reference proteome</keyword>
<sequence length="104" mass="11723">MFLSLLLLGYPWIIAKQTAQGDVCSPPDNLNSLPLANFEKSGNGSSWKVPSQDYMEGEVRHPNRASTTSKDVCYPGERPLLYDWTILSTFGQWLASNYPSSYRF</sequence>
<gene>
    <name evidence="2" type="ORF">AVEN_184446_1</name>
</gene>
<name>A0A4Y2BFS4_ARAVE</name>
<proteinExistence type="predicted"/>